<keyword evidence="1" id="KW-0479">Metal-binding</keyword>
<feature type="domain" description="CCHC-type" evidence="7">
    <location>
        <begin position="170"/>
        <end position="186"/>
    </location>
</feature>
<dbReference type="InterPro" id="IPR042246">
    <property type="entry name" value="ZCCHC9"/>
</dbReference>
<dbReference type="EMBL" id="DS022306">
    <property type="protein sequence ID" value="OAJ41691.1"/>
    <property type="molecule type" value="Genomic_DNA"/>
</dbReference>
<dbReference type="PANTHER" id="PTHR46242">
    <property type="entry name" value="ZINC FINGER CCHC DOMAIN-CONTAINING PROTEIN 9 ZCCHC9"/>
    <property type="match status" value="1"/>
</dbReference>
<proteinExistence type="predicted"/>
<evidence type="ECO:0000313" key="8">
    <source>
        <dbReference type="EMBL" id="OAJ41691.1"/>
    </source>
</evidence>
<dbReference type="GO" id="GO:0005730">
    <property type="term" value="C:nucleolus"/>
    <property type="evidence" value="ECO:0007669"/>
    <property type="project" value="TreeGrafter"/>
</dbReference>
<dbReference type="SMART" id="SM00343">
    <property type="entry name" value="ZnF_C2HC"/>
    <property type="match status" value="4"/>
</dbReference>
<evidence type="ECO:0000256" key="1">
    <source>
        <dbReference type="ARBA" id="ARBA00022723"/>
    </source>
</evidence>
<gene>
    <name evidence="8" type="ORF">BDEG_25251</name>
</gene>
<dbReference type="VEuPathDB" id="FungiDB:BDEG_25251"/>
<keyword evidence="3 5" id="KW-0863">Zinc-finger</keyword>
<dbReference type="FunFam" id="4.10.60.10:FF:000091">
    <property type="entry name" value="Zinc finger CCHC-type-containing 9"/>
    <property type="match status" value="1"/>
</dbReference>
<dbReference type="InterPro" id="IPR001878">
    <property type="entry name" value="Znf_CCHC"/>
</dbReference>
<feature type="compositionally biased region" description="Basic and acidic residues" evidence="6">
    <location>
        <begin position="61"/>
        <end position="77"/>
    </location>
</feature>
<feature type="domain" description="CCHC-type" evidence="7">
    <location>
        <begin position="107"/>
        <end position="122"/>
    </location>
</feature>
<dbReference type="OrthoDB" id="3863715at2759"/>
<dbReference type="eggNOG" id="KOG4400">
    <property type="taxonomic scope" value="Eukaryota"/>
</dbReference>
<evidence type="ECO:0000256" key="5">
    <source>
        <dbReference type="PROSITE-ProRule" id="PRU00047"/>
    </source>
</evidence>
<keyword evidence="2" id="KW-0677">Repeat</keyword>
<dbReference type="Pfam" id="PF00098">
    <property type="entry name" value="zf-CCHC"/>
    <property type="match status" value="1"/>
</dbReference>
<dbReference type="PANTHER" id="PTHR46242:SF1">
    <property type="entry name" value="ZINC FINGER CCHC DOMAIN-CONTAINING PROTEIN 9"/>
    <property type="match status" value="1"/>
</dbReference>
<keyword evidence="4" id="KW-0862">Zinc</keyword>
<dbReference type="AlphaFoldDB" id="A0A177WQR6"/>
<reference evidence="8 9" key="2">
    <citation type="submission" date="2016-05" db="EMBL/GenBank/DDBJ databases">
        <title>Lineage-specific infection strategies underlie the spectrum of fungal disease in amphibians.</title>
        <authorList>
            <person name="Cuomo C.A."/>
            <person name="Farrer R.A."/>
            <person name="James T."/>
            <person name="Longcore J."/>
            <person name="Birren B."/>
        </authorList>
    </citation>
    <scope>NUCLEOTIDE SEQUENCE [LARGE SCALE GENOMIC DNA]</scope>
    <source>
        <strain evidence="8 9">JEL423</strain>
    </source>
</reference>
<sequence>MKRSTVDLGIDSTVAAEEAFTDATPVKKQKKMRHRSKQLNSTQNTPLDKTDSISHSVDCTKPQDNKQSDSTSHENSNHSENPLSKTERQALKRRSRQEKLKERKMQCFLCRQKGHSIRSCPRNQMAAAAELELVEGSPAGSICYRCGSIDHSLSACPKKKNSSNPFPFAKCFICKQSGHLAGQCPENTKGMYPNGGSCRFCGSVRHLAKDCKPAQQEAGVIALGTVDLSQGGDDDDVFVAFHKIEQNGKQTGGHTSANASGMNSMPVIAVKSKPPVKTVRKIVNF</sequence>
<evidence type="ECO:0000256" key="4">
    <source>
        <dbReference type="ARBA" id="ARBA00022833"/>
    </source>
</evidence>
<organism evidence="8 9">
    <name type="scientific">Batrachochytrium dendrobatidis (strain JEL423)</name>
    <dbReference type="NCBI Taxonomy" id="403673"/>
    <lineage>
        <taxon>Eukaryota</taxon>
        <taxon>Fungi</taxon>
        <taxon>Fungi incertae sedis</taxon>
        <taxon>Chytridiomycota</taxon>
        <taxon>Chytridiomycota incertae sedis</taxon>
        <taxon>Chytridiomycetes</taxon>
        <taxon>Rhizophydiales</taxon>
        <taxon>Rhizophydiales incertae sedis</taxon>
        <taxon>Batrachochytrium</taxon>
    </lineage>
</organism>
<dbReference type="InterPro" id="IPR036875">
    <property type="entry name" value="Znf_CCHC_sf"/>
</dbReference>
<accession>A0A177WQR6</accession>
<dbReference type="Gene3D" id="4.10.60.10">
    <property type="entry name" value="Zinc finger, CCHC-type"/>
    <property type="match status" value="3"/>
</dbReference>
<feature type="compositionally biased region" description="Polar residues" evidence="6">
    <location>
        <begin position="38"/>
        <end position="57"/>
    </location>
</feature>
<evidence type="ECO:0000256" key="2">
    <source>
        <dbReference type="ARBA" id="ARBA00022737"/>
    </source>
</evidence>
<dbReference type="STRING" id="403673.A0A177WQR6"/>
<feature type="compositionally biased region" description="Basic residues" evidence="6">
    <location>
        <begin position="27"/>
        <end position="37"/>
    </location>
</feature>
<dbReference type="GO" id="GO:0008270">
    <property type="term" value="F:zinc ion binding"/>
    <property type="evidence" value="ECO:0007669"/>
    <property type="project" value="UniProtKB-KW"/>
</dbReference>
<reference evidence="8 9" key="1">
    <citation type="submission" date="2006-10" db="EMBL/GenBank/DDBJ databases">
        <title>The Genome Sequence of Batrachochytrium dendrobatidis JEL423.</title>
        <authorList>
            <consortium name="The Broad Institute Genome Sequencing Platform"/>
            <person name="Birren B."/>
            <person name="Lander E."/>
            <person name="Galagan J."/>
            <person name="Cuomo C."/>
            <person name="Devon K."/>
            <person name="Jaffe D."/>
            <person name="Butler J."/>
            <person name="Alvarez P."/>
            <person name="Gnerre S."/>
            <person name="Grabherr M."/>
            <person name="Kleber M."/>
            <person name="Mauceli E."/>
            <person name="Brockman W."/>
            <person name="Young S."/>
            <person name="LaButti K."/>
            <person name="Sykes S."/>
            <person name="DeCaprio D."/>
            <person name="Crawford M."/>
            <person name="Koehrsen M."/>
            <person name="Engels R."/>
            <person name="Montgomery P."/>
            <person name="Pearson M."/>
            <person name="Howarth C."/>
            <person name="Larson L."/>
            <person name="White J."/>
            <person name="O'Leary S."/>
            <person name="Kodira C."/>
            <person name="Zeng Q."/>
            <person name="Yandava C."/>
            <person name="Alvarado L."/>
            <person name="Longcore J."/>
            <person name="James T."/>
        </authorList>
    </citation>
    <scope>NUCLEOTIDE SEQUENCE [LARGE SCALE GENOMIC DNA]</scope>
    <source>
        <strain evidence="8 9">JEL423</strain>
    </source>
</reference>
<dbReference type="GO" id="GO:0003676">
    <property type="term" value="F:nucleic acid binding"/>
    <property type="evidence" value="ECO:0007669"/>
    <property type="project" value="InterPro"/>
</dbReference>
<evidence type="ECO:0000256" key="3">
    <source>
        <dbReference type="ARBA" id="ARBA00022771"/>
    </source>
</evidence>
<protein>
    <recommendedName>
        <fullName evidence="7">CCHC-type domain-containing protein</fullName>
    </recommendedName>
</protein>
<dbReference type="PROSITE" id="PS50158">
    <property type="entry name" value="ZF_CCHC"/>
    <property type="match status" value="2"/>
</dbReference>
<dbReference type="Proteomes" id="UP000077115">
    <property type="component" value="Unassembled WGS sequence"/>
</dbReference>
<evidence type="ECO:0000256" key="6">
    <source>
        <dbReference type="SAM" id="MobiDB-lite"/>
    </source>
</evidence>
<evidence type="ECO:0000259" key="7">
    <source>
        <dbReference type="PROSITE" id="PS50158"/>
    </source>
</evidence>
<evidence type="ECO:0000313" key="9">
    <source>
        <dbReference type="Proteomes" id="UP000077115"/>
    </source>
</evidence>
<name>A0A177WQR6_BATDL</name>
<dbReference type="SUPFAM" id="SSF57756">
    <property type="entry name" value="Retrovirus zinc finger-like domains"/>
    <property type="match status" value="2"/>
</dbReference>
<feature type="region of interest" description="Disordered" evidence="6">
    <location>
        <begin position="1"/>
        <end position="99"/>
    </location>
</feature>